<name>A0ABT8T831_9BACT</name>
<comment type="caution">
    <text evidence="2">The sequence shown here is derived from an EMBL/GenBank/DDBJ whole genome shotgun (WGS) entry which is preliminary data.</text>
</comment>
<keyword evidence="1" id="KW-0472">Membrane</keyword>
<reference evidence="2 3" key="1">
    <citation type="submission" date="2023-06" db="EMBL/GenBank/DDBJ databases">
        <title>Campylobacter magnum sp. nov., isolated from cecal contents of domestic pigs (Sus scrofa domesticus).</title>
        <authorList>
            <person name="Papic B."/>
            <person name="Gruntar I."/>
        </authorList>
    </citation>
    <scope>NUCLEOTIDE SEQUENCE [LARGE SCALE GENOMIC DNA]</scope>
    <source>
        <strain evidence="3">34484-21</strain>
    </source>
</reference>
<accession>A0ABT8T831</accession>
<protein>
    <recommendedName>
        <fullName evidence="4">Uroporphyrinogen III synthase HEM4</fullName>
    </recommendedName>
</protein>
<evidence type="ECO:0000313" key="2">
    <source>
        <dbReference type="EMBL" id="MDO2409641.1"/>
    </source>
</evidence>
<dbReference type="Proteomes" id="UP001171111">
    <property type="component" value="Unassembled WGS sequence"/>
</dbReference>
<feature type="transmembrane region" description="Helical" evidence="1">
    <location>
        <begin position="37"/>
        <end position="65"/>
    </location>
</feature>
<dbReference type="EMBL" id="JAULJQ010000006">
    <property type="protein sequence ID" value="MDO2409641.1"/>
    <property type="molecule type" value="Genomic_DNA"/>
</dbReference>
<keyword evidence="1" id="KW-1133">Transmembrane helix</keyword>
<evidence type="ECO:0000313" key="3">
    <source>
        <dbReference type="Proteomes" id="UP001171111"/>
    </source>
</evidence>
<organism evidence="2 3">
    <name type="scientific">Campylobacter magnus</name>
    <dbReference type="NCBI Taxonomy" id="3026462"/>
    <lineage>
        <taxon>Bacteria</taxon>
        <taxon>Pseudomonadati</taxon>
        <taxon>Campylobacterota</taxon>
        <taxon>Epsilonproteobacteria</taxon>
        <taxon>Campylobacterales</taxon>
        <taxon>Campylobacteraceae</taxon>
        <taxon>Campylobacter</taxon>
    </lineage>
</organism>
<proteinExistence type="predicted"/>
<keyword evidence="1" id="KW-0812">Transmembrane</keyword>
<evidence type="ECO:0000256" key="1">
    <source>
        <dbReference type="SAM" id="Phobius"/>
    </source>
</evidence>
<gene>
    <name evidence="2" type="ORF">Q2362_05955</name>
</gene>
<dbReference type="RefSeq" id="WP_302244456.1">
    <property type="nucleotide sequence ID" value="NZ_JAULJQ010000006.1"/>
</dbReference>
<sequence length="333" mass="37909">MSKRYILYSVAYIALVAAIAFYFSSQNFTIQTFGYELTLPVAAWCVLPVAIFALLSVLHMMFYGFKHYLDSRALKSDMESFESFAKESFLGLESNKEFKTPLYTSAVSVLRALNPLNSFGSPSFKNEGLQAAYETFTKVRNGEVVELKSFRLPKTNALFIQNEINKAKTDVKHAISLLSSKDELPSALLDAAKKNAVANADYNLLSKTRVKFDFNDICVLLERLGQKQIEIAGDELLSLLKTEGLSSENYLRFAKILKKRISPDMLINIFKKLRLEVPIASEACFYLLYDLQMIDELRELLNACEGERFERIEVLLFLRDHGKMEKADLIYNL</sequence>
<evidence type="ECO:0008006" key="4">
    <source>
        <dbReference type="Google" id="ProtNLM"/>
    </source>
</evidence>
<keyword evidence="3" id="KW-1185">Reference proteome</keyword>
<feature type="transmembrane region" description="Helical" evidence="1">
    <location>
        <begin position="5"/>
        <end position="25"/>
    </location>
</feature>